<dbReference type="GeneID" id="119739873"/>
<proteinExistence type="predicted"/>
<dbReference type="Proteomes" id="UP000887568">
    <property type="component" value="Unplaced"/>
</dbReference>
<evidence type="ECO:0000256" key="2">
    <source>
        <dbReference type="SAM" id="Phobius"/>
    </source>
</evidence>
<feature type="region of interest" description="Disordered" evidence="1">
    <location>
        <begin position="607"/>
        <end position="643"/>
    </location>
</feature>
<keyword evidence="2" id="KW-0812">Transmembrane</keyword>
<dbReference type="RefSeq" id="XP_038070915.1">
    <property type="nucleotide sequence ID" value="XM_038214987.1"/>
</dbReference>
<name>A0A914B530_PATMI</name>
<evidence type="ECO:0000313" key="4">
    <source>
        <dbReference type="EnsemblMetazoa" id="XP_038070915.1"/>
    </source>
</evidence>
<dbReference type="AlphaFoldDB" id="A0A914B530"/>
<feature type="compositionally biased region" description="Low complexity" evidence="1">
    <location>
        <begin position="1095"/>
        <end position="1113"/>
    </location>
</feature>
<organism evidence="4 5">
    <name type="scientific">Patiria miniata</name>
    <name type="common">Bat star</name>
    <name type="synonym">Asterina miniata</name>
    <dbReference type="NCBI Taxonomy" id="46514"/>
    <lineage>
        <taxon>Eukaryota</taxon>
        <taxon>Metazoa</taxon>
        <taxon>Echinodermata</taxon>
        <taxon>Eleutherozoa</taxon>
        <taxon>Asterozoa</taxon>
        <taxon>Asteroidea</taxon>
        <taxon>Valvatacea</taxon>
        <taxon>Valvatida</taxon>
        <taxon>Asterinidae</taxon>
        <taxon>Patiria</taxon>
    </lineage>
</organism>
<feature type="compositionally biased region" description="Low complexity" evidence="1">
    <location>
        <begin position="509"/>
        <end position="525"/>
    </location>
</feature>
<feature type="compositionally biased region" description="Low complexity" evidence="1">
    <location>
        <begin position="965"/>
        <end position="978"/>
    </location>
</feature>
<feature type="region of interest" description="Disordered" evidence="1">
    <location>
        <begin position="1095"/>
        <end position="1116"/>
    </location>
</feature>
<feature type="chain" id="PRO_5036780049" evidence="3">
    <location>
        <begin position="22"/>
        <end position="1232"/>
    </location>
</feature>
<evidence type="ECO:0000256" key="1">
    <source>
        <dbReference type="SAM" id="MobiDB-lite"/>
    </source>
</evidence>
<feature type="compositionally biased region" description="Polar residues" evidence="1">
    <location>
        <begin position="626"/>
        <end position="643"/>
    </location>
</feature>
<feature type="compositionally biased region" description="Low complexity" evidence="1">
    <location>
        <begin position="1029"/>
        <end position="1045"/>
    </location>
</feature>
<dbReference type="OrthoDB" id="10429298at2759"/>
<feature type="transmembrane region" description="Helical" evidence="2">
    <location>
        <begin position="333"/>
        <end position="356"/>
    </location>
</feature>
<feature type="compositionally biased region" description="Low complexity" evidence="1">
    <location>
        <begin position="992"/>
        <end position="1013"/>
    </location>
</feature>
<keyword evidence="5" id="KW-1185">Reference proteome</keyword>
<accession>A0A914B530</accession>
<evidence type="ECO:0000256" key="3">
    <source>
        <dbReference type="SAM" id="SignalP"/>
    </source>
</evidence>
<reference evidence="4" key="1">
    <citation type="submission" date="2022-11" db="UniProtKB">
        <authorList>
            <consortium name="EnsemblMetazoa"/>
        </authorList>
    </citation>
    <scope>IDENTIFICATION</scope>
</reference>
<protein>
    <submittedName>
        <fullName evidence="4">Uncharacterized protein</fullName>
    </submittedName>
</protein>
<feature type="transmembrane region" description="Helical" evidence="2">
    <location>
        <begin position="1153"/>
        <end position="1173"/>
    </location>
</feature>
<evidence type="ECO:0000313" key="5">
    <source>
        <dbReference type="Proteomes" id="UP000887568"/>
    </source>
</evidence>
<feature type="signal peptide" evidence="3">
    <location>
        <begin position="1"/>
        <end position="21"/>
    </location>
</feature>
<feature type="compositionally biased region" description="Low complexity" evidence="1">
    <location>
        <begin position="616"/>
        <end position="625"/>
    </location>
</feature>
<feature type="transmembrane region" description="Helical" evidence="2">
    <location>
        <begin position="54"/>
        <end position="75"/>
    </location>
</feature>
<feature type="region of interest" description="Disordered" evidence="1">
    <location>
        <begin position="1029"/>
        <end position="1075"/>
    </location>
</feature>
<keyword evidence="2" id="KW-1133">Transmembrane helix</keyword>
<dbReference type="EnsemblMetazoa" id="XM_038214987.1">
    <property type="protein sequence ID" value="XP_038070915.1"/>
    <property type="gene ID" value="LOC119739873"/>
</dbReference>
<keyword evidence="2" id="KW-0472">Membrane</keyword>
<dbReference type="OMA" id="WTVINGH"/>
<keyword evidence="3" id="KW-0732">Signal</keyword>
<feature type="transmembrane region" description="Helical" evidence="2">
    <location>
        <begin position="1185"/>
        <end position="1206"/>
    </location>
</feature>
<feature type="region of interest" description="Disordered" evidence="1">
    <location>
        <begin position="965"/>
        <end position="1013"/>
    </location>
</feature>
<feature type="compositionally biased region" description="Polar residues" evidence="1">
    <location>
        <begin position="792"/>
        <end position="811"/>
    </location>
</feature>
<feature type="region of interest" description="Disordered" evidence="1">
    <location>
        <begin position="508"/>
        <end position="544"/>
    </location>
</feature>
<feature type="compositionally biased region" description="Polar residues" evidence="1">
    <location>
        <begin position="1046"/>
        <end position="1066"/>
    </location>
</feature>
<feature type="region of interest" description="Disordered" evidence="1">
    <location>
        <begin position="788"/>
        <end position="811"/>
    </location>
</feature>
<sequence length="1232" mass="135259">MRLFPIIAIFLWASVIETVSSQTLSTILGPSQGSPSTSTLTPEDCLSTINLQDIVFLSAVPIAAGFGLLLLLAFLQDFRQARKSNRSCPPSPFNIQGNRARKERIYVIDIDYAGRSRWDSFLRWFAMHKSPGANKNPHLVRLQGTFGFSDWLSFDLILGKNSEQKTLTTPRSIGKLVAVETKYPSASDGFTSRLLPSSNIGACLRGIVNRACDIEIKKIHAMDTKTQDHYTSGCGSSSGGISSSDQGITTILPLLLSTAQPVSRVNYIAYFFKNGSLWTSAFTPWRKGNFTGCRHITCLFACISYTMIAAQVVPKLSLDQSMEDAVLISLTDVNITAAMLVRAIVVGTVVFALLGFMETIFRGAPTIWSLHLPCVPPRPRNGNRFMDGLQPTCNQSAAGDFYGGSAECVEEGLPRISISAPAMQQQGCRPNGNDTQQTNTGSSCFDKIGKQCAAASDTDRQMNQVGNNSKGGIDKDHHAGLTRYSRWTVINGHGIYKLTVRNKSPIKVSTDSNADANSSSSISADTKAKHSFDGTNSGKCNIKPVPAPSSHVAITASDDIFGDNRSICAQDQLECQHKLTCYKCPVCHRTTGSRYYDPGASCSGNNTPTSLDSEDSSSSSSINNSTMGNICKSSTSDSGSYINRNESSSISDLTYINSGQPLDESASYNIQGAIETVSDDDDFIKRATSTSGLQDKKHKTTCKWEAGDRSQPVKHFDEGKMKQDINAQERFIKYSDALLDPDIKTAKVMRTKNYINRFSDMGKGKVVNLPYDVFLSEDKLATKKATDDVKPNLSTDGTKSSEVETGTITQTPCGPVTTGSDYIVNLPLEFEMPSVTIQRSRSNKPFFFSFRKWLSGLRSKPKVAIGDNYKLEVREDDAAMKTSDENICLPCSHDVTLEISTIQIEEEAKYDIISRDFYPGTANNLPNIRNNDNIDAKIIDDHLKRSIFLSSSRLIDYQPDVMSVTSSGSWNSITSSHSASDRRPVTPWKDVNATNKNNNSNETTTINLDIPSLSSMPCSTSSDEYLSLDSNKTSSSSVTPKSTSSEGICSSKDISSSNGTQSSKEAYSSKDTDGKEEIPISTDTYCIKSISSSKASRSSHDSCSNSICSSSDSNIDDEDNPRWNRYKYYQAMYEAEPTATPNENRLSDNFQPVMFLILHILLIVTCVFAVLWSVSSFHGLCWNVFWEWVATSIIAILIHAVILDTIKAALMTFIKWYYYYDEAKPKPYSVIQ</sequence>